<feature type="active site" description="Charge relay system" evidence="1">
    <location>
        <position position="204"/>
    </location>
</feature>
<evidence type="ECO:0000256" key="3">
    <source>
        <dbReference type="PIRSR" id="PIRSR017388-3"/>
    </source>
</evidence>
<keyword evidence="6" id="KW-1185">Reference proteome</keyword>
<comment type="caution">
    <text evidence="5">The sequence shown here is derived from an EMBL/GenBank/DDBJ whole genome shotgun (WGS) entry which is preliminary data.</text>
</comment>
<organism evidence="5 6">
    <name type="scientific">Nesterenkonia sedimenti</name>
    <dbReference type="NCBI Taxonomy" id="1463632"/>
    <lineage>
        <taxon>Bacteria</taxon>
        <taxon>Bacillati</taxon>
        <taxon>Actinomycetota</taxon>
        <taxon>Actinomycetes</taxon>
        <taxon>Micrococcales</taxon>
        <taxon>Micrococcaceae</taxon>
        <taxon>Nesterenkonia</taxon>
    </lineage>
</organism>
<feature type="domain" description="AB hydrolase-1" evidence="4">
    <location>
        <begin position="29"/>
        <end position="241"/>
    </location>
</feature>
<gene>
    <name evidence="5" type="ORF">HGQ17_09805</name>
</gene>
<dbReference type="Proteomes" id="UP000523139">
    <property type="component" value="Unassembled WGS sequence"/>
</dbReference>
<dbReference type="PIRSF" id="PIRSF017388">
    <property type="entry name" value="Esterase_lipase"/>
    <property type="match status" value="1"/>
</dbReference>
<dbReference type="InterPro" id="IPR000073">
    <property type="entry name" value="AB_hydrolase_1"/>
</dbReference>
<dbReference type="InterPro" id="IPR012354">
    <property type="entry name" value="Esterase_lipase"/>
</dbReference>
<evidence type="ECO:0000256" key="1">
    <source>
        <dbReference type="PIRSR" id="PIRSR017388-1"/>
    </source>
</evidence>
<dbReference type="EMBL" id="JABAHY010000008">
    <property type="protein sequence ID" value="NLS10280.1"/>
    <property type="molecule type" value="Genomic_DNA"/>
</dbReference>
<dbReference type="RefSeq" id="WP_168887762.1">
    <property type="nucleotide sequence ID" value="NZ_JABAHY010000008.1"/>
</dbReference>
<proteinExistence type="predicted"/>
<feature type="site" description="Important for substrate specificity" evidence="3">
    <location>
        <position position="150"/>
    </location>
</feature>
<evidence type="ECO:0000259" key="4">
    <source>
        <dbReference type="Pfam" id="PF12697"/>
    </source>
</evidence>
<dbReference type="Pfam" id="PF12697">
    <property type="entry name" value="Abhydrolase_6"/>
    <property type="match status" value="1"/>
</dbReference>
<keyword evidence="5" id="KW-0378">Hydrolase</keyword>
<evidence type="ECO:0000313" key="5">
    <source>
        <dbReference type="EMBL" id="NLS10280.1"/>
    </source>
</evidence>
<dbReference type="Gene3D" id="3.40.50.1820">
    <property type="entry name" value="alpha/beta hydrolase"/>
    <property type="match status" value="1"/>
</dbReference>
<feature type="binding site" evidence="2">
    <location>
        <position position="34"/>
    </location>
    <ligand>
        <name>substrate</name>
    </ligand>
</feature>
<accession>A0A7X8TK46</accession>
<dbReference type="GO" id="GO:0052689">
    <property type="term" value="F:carboxylic ester hydrolase activity"/>
    <property type="evidence" value="ECO:0007669"/>
    <property type="project" value="InterPro"/>
</dbReference>
<dbReference type="SUPFAM" id="SSF53474">
    <property type="entry name" value="alpha/beta-Hydrolases"/>
    <property type="match status" value="1"/>
</dbReference>
<dbReference type="AlphaFoldDB" id="A0A7X8TK46"/>
<feature type="binding site" evidence="2">
    <location>
        <position position="103"/>
    </location>
    <ligand>
        <name>substrate</name>
    </ligand>
</feature>
<feature type="active site" description="Charge relay system" evidence="1">
    <location>
        <position position="232"/>
    </location>
</feature>
<dbReference type="InterPro" id="IPR029058">
    <property type="entry name" value="AB_hydrolase_fold"/>
</dbReference>
<reference evidence="5 6" key="1">
    <citation type="submission" date="2020-04" db="EMBL/GenBank/DDBJ databases">
        <title>Nesterenkonia sp. nov., isolated from marine sediment.</title>
        <authorList>
            <person name="Zhang G."/>
        </authorList>
    </citation>
    <scope>NUCLEOTIDE SEQUENCE [LARGE SCALE GENOMIC DNA]</scope>
    <source>
        <strain evidence="5 6">MY13</strain>
    </source>
</reference>
<protein>
    <submittedName>
        <fullName evidence="5">Alpha/beta fold hydrolase</fullName>
    </submittedName>
</protein>
<feature type="active site" description="Nucleophile" evidence="1">
    <location>
        <position position="102"/>
    </location>
</feature>
<evidence type="ECO:0000313" key="6">
    <source>
        <dbReference type="Proteomes" id="UP000523139"/>
    </source>
</evidence>
<sequence length="258" mass="27258">MTSGTRADVEHLCGPRHGVRAAGTNTGALVLHGFTSTTDSVQPVADALEEAGIPTEVPLLPGHGTTWEDLSATRAEEILQAVTAAYDRLQTRCTEVVPVGLSMGGALALWVAAQKDSPGVVAINPGLRLTPGTGLLARLLAPVKPTLGAIAGDIARPGVREIAYPVTPVRAVTELSRIFAESRRSLPKLADRKTPVLLLRSAIDQVVGQASVRLLKAAVPQTREVILRRSRHVAPLDFDAELLNRRSVQFVTEVSGSA</sequence>
<name>A0A7X8TK46_9MICC</name>
<evidence type="ECO:0000256" key="2">
    <source>
        <dbReference type="PIRSR" id="PIRSR017388-2"/>
    </source>
</evidence>